<dbReference type="Proteomes" id="UP000319148">
    <property type="component" value="Unassembled WGS sequence"/>
</dbReference>
<dbReference type="InterPro" id="IPR003718">
    <property type="entry name" value="OsmC/Ohr_fam"/>
</dbReference>
<organism evidence="1 2">
    <name type="scientific">Emcibacter nanhaiensis</name>
    <dbReference type="NCBI Taxonomy" id="1505037"/>
    <lineage>
        <taxon>Bacteria</taxon>
        <taxon>Pseudomonadati</taxon>
        <taxon>Pseudomonadota</taxon>
        <taxon>Alphaproteobacteria</taxon>
        <taxon>Emcibacterales</taxon>
        <taxon>Emcibacteraceae</taxon>
        <taxon>Emcibacter</taxon>
    </lineage>
</organism>
<proteinExistence type="predicted"/>
<dbReference type="PANTHER" id="PTHR35368:SF1">
    <property type="entry name" value="HYDROPEROXIDE REDUCTASE"/>
    <property type="match status" value="1"/>
</dbReference>
<sequence>MNDGLAGTSTQAVRPNSRLLKPVGEKTMNLNRRAREAQLRAISIFTQRPERAQVVNRGSAEVRAGLCCTYEQAGHRLTLDMPGTIGGSDEGPSPGYFGRAAICGCLAIGIKMTAVRENLHLDTVRIGIEQDWDNRGVLAMEGASPVPNDTRIAIEIRSSEPEEKVGEMVSRALANDPWFLAYRDAQPVSTTISITKEIA</sequence>
<accession>A0A501PIE3</accession>
<dbReference type="InterPro" id="IPR052924">
    <property type="entry name" value="OsmC/Ohr_hydroprdx_reductase"/>
</dbReference>
<protein>
    <submittedName>
        <fullName evidence="1">OsmC family protein</fullName>
    </submittedName>
</protein>
<evidence type="ECO:0000313" key="1">
    <source>
        <dbReference type="EMBL" id="TPD60250.1"/>
    </source>
</evidence>
<evidence type="ECO:0000313" key="2">
    <source>
        <dbReference type="Proteomes" id="UP000319148"/>
    </source>
</evidence>
<dbReference type="OrthoDB" id="8114755at2"/>
<dbReference type="PANTHER" id="PTHR35368">
    <property type="entry name" value="HYDROPEROXIDE REDUCTASE"/>
    <property type="match status" value="1"/>
</dbReference>
<keyword evidence="2" id="KW-1185">Reference proteome</keyword>
<name>A0A501PIE3_9PROT</name>
<dbReference type="SUPFAM" id="SSF82784">
    <property type="entry name" value="OsmC-like"/>
    <property type="match status" value="1"/>
</dbReference>
<dbReference type="InterPro" id="IPR015946">
    <property type="entry name" value="KH_dom-like_a/b"/>
</dbReference>
<dbReference type="EMBL" id="VFIY01000008">
    <property type="protein sequence ID" value="TPD60250.1"/>
    <property type="molecule type" value="Genomic_DNA"/>
</dbReference>
<dbReference type="InterPro" id="IPR036102">
    <property type="entry name" value="OsmC/Ohrsf"/>
</dbReference>
<gene>
    <name evidence="1" type="ORF">FIV46_09370</name>
</gene>
<dbReference type="AlphaFoldDB" id="A0A501PIE3"/>
<reference evidence="2" key="1">
    <citation type="submission" date="2019-06" db="EMBL/GenBank/DDBJ databases">
        <title>The complete genome of Emcibacter congregatus ZYLT.</title>
        <authorList>
            <person name="Zhao Z."/>
        </authorList>
    </citation>
    <scope>NUCLEOTIDE SEQUENCE [LARGE SCALE GENOMIC DNA]</scope>
    <source>
        <strain evidence="2">MCCC 1A06723</strain>
    </source>
</reference>
<comment type="caution">
    <text evidence="1">The sequence shown here is derived from an EMBL/GenBank/DDBJ whole genome shotgun (WGS) entry which is preliminary data.</text>
</comment>
<dbReference type="Gene3D" id="3.30.300.20">
    <property type="match status" value="1"/>
</dbReference>
<dbReference type="Pfam" id="PF02566">
    <property type="entry name" value="OsmC"/>
    <property type="match status" value="1"/>
</dbReference>